<name>A0A8S1LR49_9CILI</name>
<dbReference type="OrthoDB" id="285422at2759"/>
<sequence>MYQYVEGAKFIHHLQNLDWKIGYDQIIIGEQLAQELLTSNKIKSVSINGNEIVKGLMFPVVYQEDQLNDSIVQLLILNGQISIQGPSLNFQVIDYQFQFIQNEAFLNRYNLSSGTISFDDRQRIMLNSEKLVTGMWNCTSIFNLPQNQQFINCLLKFINQITQKDNKRIKFTKQDSFILVIFDVSATCILVSLGDPIHKLIYKPKVYKLWENFLNKNSFSSDLQFSINEFDHLESQISVLQKEYSSMLKFLSEPSTQLIDSVPNKTSLLILSKSNYQTNNHNSMASHQFQGLLQVSSQKLFTGRSHLDTKRGYHLSVGQLSENSFLQDAPLINQINQ</sequence>
<comment type="caution">
    <text evidence="1">The sequence shown here is derived from an EMBL/GenBank/DDBJ whole genome shotgun (WGS) entry which is preliminary data.</text>
</comment>
<gene>
    <name evidence="1" type="ORF">PSON_ATCC_30995.1.T0270207</name>
</gene>
<organism evidence="1 2">
    <name type="scientific">Paramecium sonneborni</name>
    <dbReference type="NCBI Taxonomy" id="65129"/>
    <lineage>
        <taxon>Eukaryota</taxon>
        <taxon>Sar</taxon>
        <taxon>Alveolata</taxon>
        <taxon>Ciliophora</taxon>
        <taxon>Intramacronucleata</taxon>
        <taxon>Oligohymenophorea</taxon>
        <taxon>Peniculida</taxon>
        <taxon>Parameciidae</taxon>
        <taxon>Paramecium</taxon>
    </lineage>
</organism>
<protein>
    <submittedName>
        <fullName evidence="1">Uncharacterized protein</fullName>
    </submittedName>
</protein>
<evidence type="ECO:0000313" key="1">
    <source>
        <dbReference type="EMBL" id="CAD8070858.1"/>
    </source>
</evidence>
<proteinExistence type="predicted"/>
<dbReference type="EMBL" id="CAJJDN010000027">
    <property type="protein sequence ID" value="CAD8070858.1"/>
    <property type="molecule type" value="Genomic_DNA"/>
</dbReference>
<dbReference type="AlphaFoldDB" id="A0A8S1LR49"/>
<keyword evidence="2" id="KW-1185">Reference proteome</keyword>
<reference evidence="1" key="1">
    <citation type="submission" date="2021-01" db="EMBL/GenBank/DDBJ databases">
        <authorList>
            <consortium name="Genoscope - CEA"/>
            <person name="William W."/>
        </authorList>
    </citation>
    <scope>NUCLEOTIDE SEQUENCE</scope>
</reference>
<accession>A0A8S1LR49</accession>
<dbReference type="Proteomes" id="UP000692954">
    <property type="component" value="Unassembled WGS sequence"/>
</dbReference>
<evidence type="ECO:0000313" key="2">
    <source>
        <dbReference type="Proteomes" id="UP000692954"/>
    </source>
</evidence>